<proteinExistence type="predicted"/>
<dbReference type="SFLD" id="SFLDS00003">
    <property type="entry name" value="Haloacid_Dehalogenase"/>
    <property type="match status" value="1"/>
</dbReference>
<dbReference type="NCBIfam" id="TIGR01549">
    <property type="entry name" value="HAD-SF-IA-v1"/>
    <property type="match status" value="1"/>
</dbReference>
<evidence type="ECO:0000256" key="1">
    <source>
        <dbReference type="ARBA" id="ARBA00022801"/>
    </source>
</evidence>
<keyword evidence="1 2" id="KW-0378">Hydrolase</keyword>
<dbReference type="Pfam" id="PF00702">
    <property type="entry name" value="Hydrolase"/>
    <property type="match status" value="1"/>
</dbReference>
<dbReference type="Proteomes" id="UP000198520">
    <property type="component" value="Unassembled WGS sequence"/>
</dbReference>
<evidence type="ECO:0000313" key="3">
    <source>
        <dbReference type="Proteomes" id="UP000198520"/>
    </source>
</evidence>
<dbReference type="SFLD" id="SFLDG01129">
    <property type="entry name" value="C1.5:_HAD__Beta-PGM__Phosphata"/>
    <property type="match status" value="1"/>
</dbReference>
<dbReference type="InterPro" id="IPR023214">
    <property type="entry name" value="HAD_sf"/>
</dbReference>
<dbReference type="Gene3D" id="3.40.50.1000">
    <property type="entry name" value="HAD superfamily/HAD-like"/>
    <property type="match status" value="1"/>
</dbReference>
<dbReference type="EMBL" id="FONZ01000002">
    <property type="protein sequence ID" value="SFF12096.1"/>
    <property type="molecule type" value="Genomic_DNA"/>
</dbReference>
<dbReference type="OrthoDB" id="9810501at2"/>
<dbReference type="PANTHER" id="PTHR43316">
    <property type="entry name" value="HYDROLASE, HALOACID DELAHOGENASE-RELATED"/>
    <property type="match status" value="1"/>
</dbReference>
<dbReference type="InterPro" id="IPR006439">
    <property type="entry name" value="HAD-SF_hydro_IA"/>
</dbReference>
<keyword evidence="3" id="KW-1185">Reference proteome</keyword>
<evidence type="ECO:0000313" key="2">
    <source>
        <dbReference type="EMBL" id="SFF12096.1"/>
    </source>
</evidence>
<protein>
    <submittedName>
        <fullName evidence="2">Putative hydrolase of the HAD superfamily</fullName>
    </submittedName>
</protein>
<accession>A0A1I2G5U5</accession>
<dbReference type="RefSeq" id="WP_093377151.1">
    <property type="nucleotide sequence ID" value="NZ_BNAN01000002.1"/>
</dbReference>
<reference evidence="3" key="1">
    <citation type="submission" date="2016-10" db="EMBL/GenBank/DDBJ databases">
        <authorList>
            <person name="Varghese N."/>
            <person name="Submissions S."/>
        </authorList>
    </citation>
    <scope>NUCLEOTIDE SEQUENCE [LARGE SCALE GENOMIC DNA]</scope>
    <source>
        <strain evidence="3">DSM 19083</strain>
    </source>
</reference>
<sequence length="250" mass="26655">MRGDVAGVLDVDGVLFDIDDTLVDTRAAFAAALAAVSAVYLPHLRDDQHADVLAHWRADVGGHYRAYTRGEVSFRTQRMARIAALHVEFGGPQIDDAEYEAWDAAFGEAFEGAWRAFDDALDAVERIAAAGLLVGALSNASVEHQVRKLRRVGLERVPMLVGVDTLGVGKPDPRVFALACERLGTAPGRTVYVGDELDIDALAATRAGLRGAWLDRPGTRRGGAHLEDPARAGDVPVLPSLTALADLLGV</sequence>
<dbReference type="PANTHER" id="PTHR43316:SF3">
    <property type="entry name" value="HALOACID DEHALOGENASE, TYPE II (AFU_ORTHOLOGUE AFUA_2G07750)-RELATED"/>
    <property type="match status" value="1"/>
</dbReference>
<dbReference type="AlphaFoldDB" id="A0A1I2G5U5"/>
<dbReference type="GO" id="GO:0016787">
    <property type="term" value="F:hydrolase activity"/>
    <property type="evidence" value="ECO:0007669"/>
    <property type="project" value="UniProtKB-KW"/>
</dbReference>
<dbReference type="InterPro" id="IPR036412">
    <property type="entry name" value="HAD-like_sf"/>
</dbReference>
<organism evidence="2 3">
    <name type="scientific">Flavimobilis marinus</name>
    <dbReference type="NCBI Taxonomy" id="285351"/>
    <lineage>
        <taxon>Bacteria</taxon>
        <taxon>Bacillati</taxon>
        <taxon>Actinomycetota</taxon>
        <taxon>Actinomycetes</taxon>
        <taxon>Micrococcales</taxon>
        <taxon>Jonesiaceae</taxon>
        <taxon>Flavimobilis</taxon>
    </lineage>
</organism>
<dbReference type="InterPro" id="IPR051540">
    <property type="entry name" value="S-2-haloacid_dehalogenase"/>
</dbReference>
<dbReference type="PRINTS" id="PR00413">
    <property type="entry name" value="HADHALOGNASE"/>
</dbReference>
<dbReference type="STRING" id="285351.SAMN04488035_1705"/>
<gene>
    <name evidence="2" type="ORF">SAMN04488035_1705</name>
</gene>
<name>A0A1I2G5U5_9MICO</name>
<dbReference type="SUPFAM" id="SSF56784">
    <property type="entry name" value="HAD-like"/>
    <property type="match status" value="1"/>
</dbReference>
<dbReference type="Gene3D" id="1.20.120.1600">
    <property type="match status" value="1"/>
</dbReference>